<name>A0A9P0KW02_ACAOB</name>
<feature type="region of interest" description="Disordered" evidence="1">
    <location>
        <begin position="826"/>
        <end position="925"/>
    </location>
</feature>
<feature type="region of interest" description="Disordered" evidence="1">
    <location>
        <begin position="551"/>
        <end position="586"/>
    </location>
</feature>
<proteinExistence type="predicted"/>
<feature type="compositionally biased region" description="Polar residues" evidence="1">
    <location>
        <begin position="663"/>
        <end position="698"/>
    </location>
</feature>
<feature type="compositionally biased region" description="Polar residues" evidence="1">
    <location>
        <begin position="286"/>
        <end position="295"/>
    </location>
</feature>
<protein>
    <recommendedName>
        <fullName evidence="4">WH2 domain-containing protein</fullName>
    </recommendedName>
</protein>
<dbReference type="Gene3D" id="3.10.20.90">
    <property type="entry name" value="Phosphatidylinositol 3-kinase Catalytic Subunit, Chain A, domain 1"/>
    <property type="match status" value="1"/>
</dbReference>
<feature type="region of interest" description="Disordered" evidence="1">
    <location>
        <begin position="234"/>
        <end position="298"/>
    </location>
</feature>
<feature type="compositionally biased region" description="Basic and acidic residues" evidence="1">
    <location>
        <begin position="1079"/>
        <end position="1100"/>
    </location>
</feature>
<feature type="compositionally biased region" description="Polar residues" evidence="1">
    <location>
        <begin position="891"/>
        <end position="900"/>
    </location>
</feature>
<evidence type="ECO:0008006" key="4">
    <source>
        <dbReference type="Google" id="ProtNLM"/>
    </source>
</evidence>
<dbReference type="PANTHER" id="PTHR21557:SF2">
    <property type="entry name" value="CORDON-BLEU PROTEIN-LIKE 1"/>
    <property type="match status" value="1"/>
</dbReference>
<feature type="region of interest" description="Disordered" evidence="1">
    <location>
        <begin position="1077"/>
        <end position="1100"/>
    </location>
</feature>
<feature type="compositionally biased region" description="Low complexity" evidence="1">
    <location>
        <begin position="699"/>
        <end position="719"/>
    </location>
</feature>
<comment type="caution">
    <text evidence="2">The sequence shown here is derived from an EMBL/GenBank/DDBJ whole genome shotgun (WGS) entry which is preliminary data.</text>
</comment>
<dbReference type="OrthoDB" id="8882621at2759"/>
<evidence type="ECO:0000313" key="2">
    <source>
        <dbReference type="EMBL" id="CAH1980221.1"/>
    </source>
</evidence>
<keyword evidence="3" id="KW-1185">Reference proteome</keyword>
<dbReference type="PANTHER" id="PTHR21557">
    <property type="entry name" value="CORDON-BLEU"/>
    <property type="match status" value="1"/>
</dbReference>
<accession>A0A9P0KW02</accession>
<feature type="compositionally biased region" description="Polar residues" evidence="1">
    <location>
        <begin position="242"/>
        <end position="251"/>
    </location>
</feature>
<feature type="region of interest" description="Disordered" evidence="1">
    <location>
        <begin position="312"/>
        <end position="342"/>
    </location>
</feature>
<feature type="compositionally biased region" description="Polar residues" evidence="1">
    <location>
        <begin position="852"/>
        <end position="883"/>
    </location>
</feature>
<dbReference type="GO" id="GO:0003785">
    <property type="term" value="F:actin monomer binding"/>
    <property type="evidence" value="ECO:0007669"/>
    <property type="project" value="InterPro"/>
</dbReference>
<feature type="compositionally biased region" description="Polar residues" evidence="1">
    <location>
        <begin position="720"/>
        <end position="736"/>
    </location>
</feature>
<reference evidence="2" key="1">
    <citation type="submission" date="2022-03" db="EMBL/GenBank/DDBJ databases">
        <authorList>
            <person name="Sayadi A."/>
        </authorList>
    </citation>
    <scope>NUCLEOTIDE SEQUENCE</scope>
</reference>
<dbReference type="InterPro" id="IPR039895">
    <property type="entry name" value="COBL-like"/>
</dbReference>
<dbReference type="EMBL" id="CAKOFQ010006892">
    <property type="protein sequence ID" value="CAH1980221.1"/>
    <property type="molecule type" value="Genomic_DNA"/>
</dbReference>
<evidence type="ECO:0000256" key="1">
    <source>
        <dbReference type="SAM" id="MobiDB-lite"/>
    </source>
</evidence>
<feature type="compositionally biased region" description="Polar residues" evidence="1">
    <location>
        <begin position="400"/>
        <end position="418"/>
    </location>
</feature>
<feature type="region of interest" description="Disordered" evidence="1">
    <location>
        <begin position="364"/>
        <end position="418"/>
    </location>
</feature>
<feature type="compositionally biased region" description="Basic and acidic residues" evidence="1">
    <location>
        <begin position="650"/>
        <end position="661"/>
    </location>
</feature>
<organism evidence="2 3">
    <name type="scientific">Acanthoscelides obtectus</name>
    <name type="common">Bean weevil</name>
    <name type="synonym">Bruchus obtectus</name>
    <dbReference type="NCBI Taxonomy" id="200917"/>
    <lineage>
        <taxon>Eukaryota</taxon>
        <taxon>Metazoa</taxon>
        <taxon>Ecdysozoa</taxon>
        <taxon>Arthropoda</taxon>
        <taxon>Hexapoda</taxon>
        <taxon>Insecta</taxon>
        <taxon>Pterygota</taxon>
        <taxon>Neoptera</taxon>
        <taxon>Endopterygota</taxon>
        <taxon>Coleoptera</taxon>
        <taxon>Polyphaga</taxon>
        <taxon>Cucujiformia</taxon>
        <taxon>Chrysomeloidea</taxon>
        <taxon>Chrysomelidae</taxon>
        <taxon>Bruchinae</taxon>
        <taxon>Bruchini</taxon>
        <taxon>Acanthoscelides</taxon>
    </lineage>
</organism>
<feature type="compositionally biased region" description="Basic and acidic residues" evidence="1">
    <location>
        <begin position="841"/>
        <end position="851"/>
    </location>
</feature>
<dbReference type="Proteomes" id="UP001152888">
    <property type="component" value="Unassembled WGS sequence"/>
</dbReference>
<feature type="region of interest" description="Disordered" evidence="1">
    <location>
        <begin position="650"/>
        <end position="766"/>
    </location>
</feature>
<sequence length="1331" mass="148178">MLQVTEDTPPDMLAGAMDLTVHLPSGHPVRMSVERSTPMMDLLVQITAKQQLQLSGYTLQALSMAPWSDEYDKVLPYKPNTPIGTLDTQHVKVVAKSRSSTLYKKSSPGQQPFESTFRLKVFLPRNQLFVTRVHTDVLLEQIMRKVCEEKCLDPRKYEFRNPGNLDETLDPKLTLSDYQITEIYLVAKGLTNFSQVAAAANVTVMRKEEETKQMHNKTGGGVFNLIFRRGKAKNGTLKKENSTWSTESTEQCPKVPQRKRRPAPKPPSTSPGSSSIQENQREEENATGSGISETDSQVRKTDASLLICHSRNSSDSSGYHEASVLSENNASLPRRPKSALVARESEGLSKMYSQSVTNLTRISSKPSTSLAVPARRKKPAPLPPPLRASSTALNVESPVSAASSQQVDNTDENLSSQQPYDSIVSCHAAIAVTKNEHSNCFGSTDSGIAQETLEKSVESDPSYNVPAVPPPPISASNMGERKICPSNELQTTEVPNEQESDTIDWQYQLPSPPKPFKDAECLADDTLLSKCVGVPYSELFEKLKQVEEVRAEGTSTTNEADSTPDDTPIKGKSSTLTSSSGSTIDDISGLRVKRNTLHEKEFDTSTIKSSITSDTSEFMRKSSVISSRSNSTLDNLSDISEHPYAVKEKEQLDIEMSEPRKNVLSTVHNGTESESSKRSSITDTGENRKTTLSPIYRQSSNSNRSSISNISGSRIRAASPIQTIDQSENSKRSSIADTGDTRKDTMSPIYSLNQSDSSERSSMIHTNESRMNELKLKPSMENYVIASNTVDSRNKMSTAKTSDSYLKNGTCDSVVDTVNVKTHVSTDEDTRLTSSMSPISMDRKGMQDRRSSSTSSYANQHRTDTSTNTISVCTAAPNSSPSLDNEEKKSSPSTYNKFQNSSPSPPKHDKTPSPPPIKFIQRRVPTNTLPNFKISTYNEPKQKITVFEDDTIRSNANRPASMYAQGLSKNYFGGSFQDLGPNPNVEKKRIEEPPMNFSSLNSVSRSDSFSCDNVRMKSKPVSRSKSHINLNANRWRKIEDPFEEEMYKSNSLYDLSGLQSLEVMRLIQNKLTTSTTSLERMEDEKPNRIDRSNTFNDRHKLNSDLSSKEIVPTNNPIRYRYQMQPSVNMGTWAERPKVTINAKLSEDHTLKQRPHSVAFPQDYDPSRVPVVRSVELKKHFKAGDVNLNPKEPVLDLGSNDSAPNINRVYNRSDKEPPNFVSRVNFFRTAGPTVRGFKNSSNTLDLKDRKVYSSNRNSFEFNTQTGNRYNTYLNGVHRNGNSPEVKSPPVPPVMPKEINNRVQKPVHLDTRSQLLEEIRNFGGKKGFRTAQV</sequence>
<feature type="compositionally biased region" description="Polar residues" evidence="1">
    <location>
        <begin position="748"/>
        <end position="766"/>
    </location>
</feature>
<evidence type="ECO:0000313" key="3">
    <source>
        <dbReference type="Proteomes" id="UP001152888"/>
    </source>
</evidence>
<gene>
    <name evidence="2" type="ORF">ACAOBT_LOCUS13864</name>
</gene>
<feature type="compositionally biased region" description="Low complexity" evidence="1">
    <location>
        <begin position="570"/>
        <end position="586"/>
    </location>
</feature>